<comment type="caution">
    <text evidence="1">The sequence shown here is derived from an EMBL/GenBank/DDBJ whole genome shotgun (WGS) entry which is preliminary data.</text>
</comment>
<sequence>MSARLDDIRLVVADLDGTLLHGAPTFEERYLTERSAETIRRMHDETGVRFAISTARPVSTGLAFAERLPADAVVYLNGALIDFDPAHSDMRLLTGARTAAPGQLVKVGFDSHRACEVCRMMLAAIPDLEIGIVMDDVRYTNFDVRKYWRTQTWRLTDFSDADVPQGVADKIIMFPTAAQRERARALIPDDFDLSISEGTLWMLMNPKANKRDSLATLCERLHVGPETVVCFGDDLVDIGMMGYAGHSVAVANANPKVLAIAGEICPANDDDGVARWLEEHLLG</sequence>
<dbReference type="PANTHER" id="PTHR10000">
    <property type="entry name" value="PHOSPHOSERINE PHOSPHATASE"/>
    <property type="match status" value="1"/>
</dbReference>
<dbReference type="AlphaFoldDB" id="A0A5N5RCI0"/>
<dbReference type="SUPFAM" id="SSF56784">
    <property type="entry name" value="HAD-like"/>
    <property type="match status" value="1"/>
</dbReference>
<organism evidence="1 2">
    <name type="scientific">Bifidobacterium jacchi</name>
    <dbReference type="NCBI Taxonomy" id="2490545"/>
    <lineage>
        <taxon>Bacteria</taxon>
        <taxon>Bacillati</taxon>
        <taxon>Actinomycetota</taxon>
        <taxon>Actinomycetes</taxon>
        <taxon>Bifidobacteriales</taxon>
        <taxon>Bifidobacteriaceae</taxon>
        <taxon>Bifidobacterium</taxon>
    </lineage>
</organism>
<dbReference type="PANTHER" id="PTHR10000:SF8">
    <property type="entry name" value="HAD SUPERFAMILY HYDROLASE-LIKE, TYPE 3"/>
    <property type="match status" value="1"/>
</dbReference>
<dbReference type="Gene3D" id="3.40.50.1000">
    <property type="entry name" value="HAD superfamily/HAD-like"/>
    <property type="match status" value="1"/>
</dbReference>
<dbReference type="GO" id="GO:0000287">
    <property type="term" value="F:magnesium ion binding"/>
    <property type="evidence" value="ECO:0007669"/>
    <property type="project" value="TreeGrafter"/>
</dbReference>
<dbReference type="InterPro" id="IPR036412">
    <property type="entry name" value="HAD-like_sf"/>
</dbReference>
<dbReference type="EMBL" id="RQSP01000062">
    <property type="protein sequence ID" value="KAB5604491.1"/>
    <property type="molecule type" value="Genomic_DNA"/>
</dbReference>
<keyword evidence="2" id="KW-1185">Reference proteome</keyword>
<name>A0A5N5RCI0_9BIFI</name>
<dbReference type="Pfam" id="PF08282">
    <property type="entry name" value="Hydrolase_3"/>
    <property type="match status" value="1"/>
</dbReference>
<dbReference type="Proteomes" id="UP000326336">
    <property type="component" value="Unassembled WGS sequence"/>
</dbReference>
<proteinExistence type="predicted"/>
<evidence type="ECO:0000313" key="2">
    <source>
        <dbReference type="Proteomes" id="UP000326336"/>
    </source>
</evidence>
<dbReference type="Gene3D" id="3.30.1240.10">
    <property type="match status" value="1"/>
</dbReference>
<dbReference type="RefSeq" id="WP_151917615.1">
    <property type="nucleotide sequence ID" value="NZ_RQSP01000062.1"/>
</dbReference>
<accession>A0A5N5RCI0</accession>
<dbReference type="InterPro" id="IPR023214">
    <property type="entry name" value="HAD_sf"/>
</dbReference>
<dbReference type="GO" id="GO:0005829">
    <property type="term" value="C:cytosol"/>
    <property type="evidence" value="ECO:0007669"/>
    <property type="project" value="TreeGrafter"/>
</dbReference>
<gene>
    <name evidence="1" type="ORF">EHS19_09995</name>
</gene>
<protein>
    <submittedName>
        <fullName evidence="1">HAD family hydrolase</fullName>
    </submittedName>
</protein>
<reference evidence="1 2" key="1">
    <citation type="journal article" date="2019" name="Int. J. Syst. Evol. Microbiol.">
        <title>Bifidobacterium jacchi sp. nov., isolated from the faeces of a baby common marmoset (Callithrix jacchus).</title>
        <authorList>
            <person name="Modesto M."/>
            <person name="Watanabe K."/>
            <person name="Arita M."/>
            <person name="Satti M."/>
            <person name="Oki K."/>
            <person name="Sciavilla P."/>
            <person name="Patavino C."/>
            <person name="Camma C."/>
            <person name="Michelini S."/>
            <person name="Sgorbati B."/>
            <person name="Mattarelli P."/>
        </authorList>
    </citation>
    <scope>NUCLEOTIDE SEQUENCE [LARGE SCALE GENOMIC DNA]</scope>
    <source>
        <strain evidence="1 2">MRM 9.3</strain>
    </source>
</reference>
<evidence type="ECO:0000313" key="1">
    <source>
        <dbReference type="EMBL" id="KAB5604491.1"/>
    </source>
</evidence>
<dbReference type="GO" id="GO:0016791">
    <property type="term" value="F:phosphatase activity"/>
    <property type="evidence" value="ECO:0007669"/>
    <property type="project" value="TreeGrafter"/>
</dbReference>
<dbReference type="OrthoDB" id="3180855at2"/>
<keyword evidence="1" id="KW-0378">Hydrolase</keyword>